<dbReference type="InterPro" id="IPR017969">
    <property type="entry name" value="Heavy-metal-associated_CS"/>
</dbReference>
<evidence type="ECO:0000259" key="3">
    <source>
        <dbReference type="PROSITE" id="PS50846"/>
    </source>
</evidence>
<dbReference type="InterPro" id="IPR006121">
    <property type="entry name" value="HMA_dom"/>
</dbReference>
<accession>A0ABS7RHS2</accession>
<dbReference type="RefSeq" id="WP_223006725.1">
    <property type="nucleotide sequence ID" value="NZ_CBDDPV010000002.1"/>
</dbReference>
<dbReference type="PROSITE" id="PS01047">
    <property type="entry name" value="HMA_1"/>
    <property type="match status" value="1"/>
</dbReference>
<dbReference type="Pfam" id="PF00403">
    <property type="entry name" value="HMA"/>
    <property type="match status" value="1"/>
</dbReference>
<dbReference type="Gene3D" id="3.30.70.100">
    <property type="match status" value="1"/>
</dbReference>
<name>A0ABS7RHS2_9HYPH</name>
<feature type="domain" description="HMA" evidence="3">
    <location>
        <begin position="5"/>
        <end position="71"/>
    </location>
</feature>
<proteinExistence type="predicted"/>
<dbReference type="PANTHER" id="PTHR46594:SF4">
    <property type="entry name" value="P-TYPE CATION-TRANSPORTING ATPASE"/>
    <property type="match status" value="1"/>
</dbReference>
<organism evidence="4 5">
    <name type="scientific">Nitratireductor rhodophyticola</name>
    <dbReference type="NCBI Taxonomy" id="2854036"/>
    <lineage>
        <taxon>Bacteria</taxon>
        <taxon>Pseudomonadati</taxon>
        <taxon>Pseudomonadota</taxon>
        <taxon>Alphaproteobacteria</taxon>
        <taxon>Hyphomicrobiales</taxon>
        <taxon>Phyllobacteriaceae</taxon>
        <taxon>Nitratireductor</taxon>
    </lineage>
</organism>
<dbReference type="InterPro" id="IPR006122">
    <property type="entry name" value="HMA_Cu_ion-bd"/>
</dbReference>
<evidence type="ECO:0000313" key="4">
    <source>
        <dbReference type="EMBL" id="MBY8919025.1"/>
    </source>
</evidence>
<evidence type="ECO:0000256" key="1">
    <source>
        <dbReference type="ARBA" id="ARBA00022723"/>
    </source>
</evidence>
<protein>
    <submittedName>
        <fullName evidence="4">Copper ion binding protein</fullName>
    </submittedName>
</protein>
<gene>
    <name evidence="4" type="ORF">KVG22_20690</name>
</gene>
<dbReference type="PROSITE" id="PS50846">
    <property type="entry name" value="HMA_2"/>
    <property type="match status" value="1"/>
</dbReference>
<keyword evidence="2" id="KW-0186">Copper</keyword>
<sequence>MTASRIIEFKIGGMDCSNCVGTIERAVRRLPGIEAVKVSLVDSSALVKLDTRKVSQNAIYEAVKDVGYHVQR</sequence>
<comment type="caution">
    <text evidence="4">The sequence shown here is derived from an EMBL/GenBank/DDBJ whole genome shotgun (WGS) entry which is preliminary data.</text>
</comment>
<dbReference type="SUPFAM" id="SSF55008">
    <property type="entry name" value="HMA, heavy metal-associated domain"/>
    <property type="match status" value="1"/>
</dbReference>
<dbReference type="InterPro" id="IPR036163">
    <property type="entry name" value="HMA_dom_sf"/>
</dbReference>
<reference evidence="4 5" key="1">
    <citation type="submission" date="2021-06" db="EMBL/GenBank/DDBJ databases">
        <title>Nitratireductor porphyridii sp. nov., isolated from a small marine red alga, Porphyridium purpureum in South Korea.</title>
        <authorList>
            <person name="Kim K.H."/>
            <person name="Kristyanto S."/>
            <person name="Jeon C.O."/>
        </authorList>
    </citation>
    <scope>NUCLEOTIDE SEQUENCE [LARGE SCALE GENOMIC DNA]</scope>
    <source>
        <strain evidence="4 5">R6</strain>
    </source>
</reference>
<dbReference type="EMBL" id="JAHSQO010000009">
    <property type="protein sequence ID" value="MBY8919025.1"/>
    <property type="molecule type" value="Genomic_DNA"/>
</dbReference>
<keyword evidence="5" id="KW-1185">Reference proteome</keyword>
<dbReference type="PANTHER" id="PTHR46594">
    <property type="entry name" value="P-TYPE CATION-TRANSPORTING ATPASE"/>
    <property type="match status" value="1"/>
</dbReference>
<dbReference type="NCBIfam" id="TIGR00003">
    <property type="entry name" value="copper ion binding protein"/>
    <property type="match status" value="1"/>
</dbReference>
<dbReference type="CDD" id="cd00371">
    <property type="entry name" value="HMA"/>
    <property type="match status" value="1"/>
</dbReference>
<keyword evidence="1" id="KW-0479">Metal-binding</keyword>
<evidence type="ECO:0000256" key="2">
    <source>
        <dbReference type="ARBA" id="ARBA00023008"/>
    </source>
</evidence>
<evidence type="ECO:0000313" key="5">
    <source>
        <dbReference type="Proteomes" id="UP000777661"/>
    </source>
</evidence>
<dbReference type="Proteomes" id="UP000777661">
    <property type="component" value="Unassembled WGS sequence"/>
</dbReference>